<evidence type="ECO:0000259" key="1">
    <source>
        <dbReference type="Pfam" id="PF07905"/>
    </source>
</evidence>
<dbReference type="InterPro" id="IPR012914">
    <property type="entry name" value="PucR_dom"/>
</dbReference>
<dbReference type="Pfam" id="PF13556">
    <property type="entry name" value="HTH_30"/>
    <property type="match status" value="1"/>
</dbReference>
<name>A0A6J6CWJ6_9ZZZZ</name>
<dbReference type="Pfam" id="PF07905">
    <property type="entry name" value="PucR"/>
    <property type="match status" value="1"/>
</dbReference>
<dbReference type="InterPro" id="IPR025736">
    <property type="entry name" value="PucR_C-HTH_dom"/>
</dbReference>
<gene>
    <name evidence="3" type="ORF">UFOPK1591_00345</name>
</gene>
<sequence>MANFTKVTLRVVESYNCAMQTDVLDSDLLVTIGDLLSAPDLAIEAALLPEGAAAVPVSWVHATEQIDPRPHLRQYELVCTLGSSLVESREARRFVEAVTNAGASAIALGLGEVHLEPPRALIEACAGSNIPLLLVPHGVPFLAVNDALLKKRTERESEVRRQETALLSQLFSLARAGASEKDLIDLASTSLSREIVVGAPASGRMTIGTNAPAESATNAGGKVPSAEFLEQLGSLVEFSRRETDRAHNEKLQQVGQLIDLIEKGLAHPAAAAPDFDALSLDTANLRVSRWPRGSESSIAKMWPNALIGVTARDTIVISGDEPVDSISSMGLVCGYSSLVSLTTLRRGLTESRSAFKLARSKGGVAGPTEIVSVDALLEQVPFEQLSTFIEQLLAPIEAADDSGRGGLLETLRTYLHLNQNIMATGDALGVHVNTVRNRLERIRALTGRDPQRLLESVDLYIAIWAAEHKAKIGHRLIRPLT</sequence>
<dbReference type="Gene3D" id="1.10.10.2840">
    <property type="entry name" value="PucR C-terminal helix-turn-helix domain"/>
    <property type="match status" value="1"/>
</dbReference>
<reference evidence="3" key="1">
    <citation type="submission" date="2020-05" db="EMBL/GenBank/DDBJ databases">
        <authorList>
            <person name="Chiriac C."/>
            <person name="Salcher M."/>
            <person name="Ghai R."/>
            <person name="Kavagutti S V."/>
        </authorList>
    </citation>
    <scope>NUCLEOTIDE SEQUENCE</scope>
</reference>
<proteinExistence type="predicted"/>
<evidence type="ECO:0000313" key="3">
    <source>
        <dbReference type="EMBL" id="CAB4555496.1"/>
    </source>
</evidence>
<accession>A0A6J6CWJ6</accession>
<dbReference type="EMBL" id="CAEZTD010000016">
    <property type="protein sequence ID" value="CAB4555496.1"/>
    <property type="molecule type" value="Genomic_DNA"/>
</dbReference>
<dbReference type="PANTHER" id="PTHR33744:SF1">
    <property type="entry name" value="DNA-BINDING TRANSCRIPTIONAL ACTIVATOR ADER"/>
    <property type="match status" value="1"/>
</dbReference>
<dbReference type="PANTHER" id="PTHR33744">
    <property type="entry name" value="CARBOHYDRATE DIACID REGULATOR"/>
    <property type="match status" value="1"/>
</dbReference>
<dbReference type="InterPro" id="IPR051448">
    <property type="entry name" value="CdaR-like_regulators"/>
</dbReference>
<protein>
    <submittedName>
        <fullName evidence="3">Unannotated protein</fullName>
    </submittedName>
</protein>
<feature type="domain" description="Purine catabolism PurC-like" evidence="1">
    <location>
        <begin position="51"/>
        <end position="149"/>
    </location>
</feature>
<dbReference type="InterPro" id="IPR042070">
    <property type="entry name" value="PucR_C-HTH_sf"/>
</dbReference>
<feature type="domain" description="PucR C-terminal helix-turn-helix" evidence="2">
    <location>
        <begin position="407"/>
        <end position="463"/>
    </location>
</feature>
<evidence type="ECO:0000259" key="2">
    <source>
        <dbReference type="Pfam" id="PF13556"/>
    </source>
</evidence>
<organism evidence="3">
    <name type="scientific">freshwater metagenome</name>
    <dbReference type="NCBI Taxonomy" id="449393"/>
    <lineage>
        <taxon>unclassified sequences</taxon>
        <taxon>metagenomes</taxon>
        <taxon>ecological metagenomes</taxon>
    </lineage>
</organism>
<dbReference type="AlphaFoldDB" id="A0A6J6CWJ6"/>